<name>Q2WAJ1_PARM1</name>
<evidence type="ECO:0000256" key="1">
    <source>
        <dbReference type="SAM" id="MobiDB-lite"/>
    </source>
</evidence>
<dbReference type="InterPro" id="IPR052336">
    <property type="entry name" value="MlaD_Phospholipid_Transporter"/>
</dbReference>
<feature type="compositionally biased region" description="Basic and acidic residues" evidence="1">
    <location>
        <begin position="311"/>
        <end position="320"/>
    </location>
</feature>
<dbReference type="HOGENOM" id="CLU_833667_0_0_5"/>
<dbReference type="PANTHER" id="PTHR33371:SF4">
    <property type="entry name" value="INTERMEMBRANE PHOSPHOLIPID TRANSPORT SYSTEM BINDING PROTEIN MLAD"/>
    <property type="match status" value="1"/>
</dbReference>
<dbReference type="PANTHER" id="PTHR33371">
    <property type="entry name" value="INTERMEMBRANE PHOSPHOLIPID TRANSPORT SYSTEM BINDING PROTEIN MLAD-RELATED"/>
    <property type="match status" value="1"/>
</dbReference>
<keyword evidence="2" id="KW-0472">Membrane</keyword>
<dbReference type="Proteomes" id="UP000007058">
    <property type="component" value="Chromosome"/>
</dbReference>
<dbReference type="RefSeq" id="WP_011382777.1">
    <property type="nucleotide sequence ID" value="NC_007626.1"/>
</dbReference>
<feature type="transmembrane region" description="Helical" evidence="2">
    <location>
        <begin position="6"/>
        <end position="29"/>
    </location>
</feature>
<feature type="region of interest" description="Disordered" evidence="1">
    <location>
        <begin position="301"/>
        <end position="320"/>
    </location>
</feature>
<sequence length="320" mass="34214">MKDSRINYAMVGGFVLAMLVSLVVVVVVLTGRTGATGSYYTRLSNVAGIKYGTKVTFEGFPVGQVEKIQPLHEGNATAFRLEISVANDWRIPKDSQARVAASGLLAAATLDIKGGTSPEMLPPGSDIPSGPAANIFAAMNDMAGQITDLNQTALKPLLFSLNQQVGSLGTILEKHAPELMANLLLVTQDLAAKTPKITADVEKMTGTLSNKVVTDANAERIRETLDNAARLSAGLQDSRKKVDSMLTSLDKSITGNQDNIDQSLKDLRHTLQAVSRSIDSVTYNLDGTTRNLHEFSRQIRDNPGVLIGGNKRGEDGPGRK</sequence>
<reference evidence="4 5" key="1">
    <citation type="journal article" date="2005" name="DNA Res.">
        <title>Complete genome sequence of the facultative anaerobic magnetotactic bacterium Magnetospirillum sp. strain AMB-1.</title>
        <authorList>
            <person name="Matsunaga T."/>
            <person name="Okamura Y."/>
            <person name="Fukuda Y."/>
            <person name="Wahyudi A.T."/>
            <person name="Murase Y."/>
            <person name="Takeyama H."/>
        </authorList>
    </citation>
    <scope>NUCLEOTIDE SEQUENCE [LARGE SCALE GENOMIC DNA]</scope>
    <source>
        <strain evidence="5">ATCC 700264 / AMB-1</strain>
    </source>
</reference>
<keyword evidence="2" id="KW-1133">Transmembrane helix</keyword>
<gene>
    <name evidence="4" type="ordered locus">amb0330</name>
</gene>
<organism evidence="4 5">
    <name type="scientific">Paramagnetospirillum magneticum (strain ATCC 700264 / AMB-1)</name>
    <name type="common">Magnetospirillum magneticum</name>
    <dbReference type="NCBI Taxonomy" id="342108"/>
    <lineage>
        <taxon>Bacteria</taxon>
        <taxon>Pseudomonadati</taxon>
        <taxon>Pseudomonadota</taxon>
        <taxon>Alphaproteobacteria</taxon>
        <taxon>Rhodospirillales</taxon>
        <taxon>Magnetospirillaceae</taxon>
        <taxon>Paramagnetospirillum</taxon>
    </lineage>
</organism>
<keyword evidence="5" id="KW-1185">Reference proteome</keyword>
<dbReference type="STRING" id="342108.amb0330"/>
<evidence type="ECO:0000259" key="3">
    <source>
        <dbReference type="Pfam" id="PF02470"/>
    </source>
</evidence>
<evidence type="ECO:0000256" key="2">
    <source>
        <dbReference type="SAM" id="Phobius"/>
    </source>
</evidence>
<dbReference type="AlphaFoldDB" id="Q2WAJ1"/>
<dbReference type="KEGG" id="mag:amb0330"/>
<feature type="domain" description="Mce/MlaD" evidence="3">
    <location>
        <begin position="38"/>
        <end position="114"/>
    </location>
</feature>
<dbReference type="EMBL" id="AP007255">
    <property type="protein sequence ID" value="BAE49134.1"/>
    <property type="molecule type" value="Genomic_DNA"/>
</dbReference>
<accession>Q2WAJ1</accession>
<evidence type="ECO:0000313" key="5">
    <source>
        <dbReference type="Proteomes" id="UP000007058"/>
    </source>
</evidence>
<protein>
    <submittedName>
        <fullName evidence="4">ABC-type transport system</fullName>
    </submittedName>
</protein>
<proteinExistence type="predicted"/>
<dbReference type="InterPro" id="IPR003399">
    <property type="entry name" value="Mce/MlaD"/>
</dbReference>
<dbReference type="Pfam" id="PF02470">
    <property type="entry name" value="MlaD"/>
    <property type="match status" value="1"/>
</dbReference>
<keyword evidence="2" id="KW-0812">Transmembrane</keyword>
<evidence type="ECO:0000313" key="4">
    <source>
        <dbReference type="EMBL" id="BAE49134.1"/>
    </source>
</evidence>